<dbReference type="SUPFAM" id="SSF57802">
    <property type="entry name" value="Rubredoxin-like"/>
    <property type="match status" value="1"/>
</dbReference>
<reference evidence="1 2" key="1">
    <citation type="journal article" date="2018" name="Environ. Microbiol.">
        <title>Novel energy conservation strategies and behaviour of Pelotomaculum schinkii driving syntrophic propionate catabolism.</title>
        <authorList>
            <person name="Hidalgo-Ahumada C.A.P."/>
            <person name="Nobu M.K."/>
            <person name="Narihiro T."/>
            <person name="Tamaki H."/>
            <person name="Liu W.T."/>
            <person name="Kamagata Y."/>
            <person name="Stams A.J.M."/>
            <person name="Imachi H."/>
            <person name="Sousa D.Z."/>
        </authorList>
    </citation>
    <scope>NUCLEOTIDE SEQUENCE [LARGE SCALE GENOMIC DNA]</scope>
    <source>
        <strain evidence="1 2">HH</strain>
    </source>
</reference>
<protein>
    <submittedName>
        <fullName evidence="1">Uncharacterized protein</fullName>
    </submittedName>
</protein>
<gene>
    <name evidence="1" type="ORF">Psch_02770</name>
</gene>
<evidence type="ECO:0000313" key="2">
    <source>
        <dbReference type="Proteomes" id="UP000298324"/>
    </source>
</evidence>
<dbReference type="Proteomes" id="UP000298324">
    <property type="component" value="Unassembled WGS sequence"/>
</dbReference>
<dbReference type="RefSeq" id="WP_190258477.1">
    <property type="nucleotide sequence ID" value="NZ_QFGA01000002.1"/>
</dbReference>
<dbReference type="EMBL" id="QFGA01000002">
    <property type="protein sequence ID" value="TEB05729.1"/>
    <property type="molecule type" value="Genomic_DNA"/>
</dbReference>
<name>A0A4Y7RAH8_9FIRM</name>
<sequence>MAVFKCAACGAILEARCKPAKCKSCGAEKDKLVKEAAPKKG</sequence>
<dbReference type="AlphaFoldDB" id="A0A4Y7RAH8"/>
<evidence type="ECO:0000313" key="1">
    <source>
        <dbReference type="EMBL" id="TEB05729.1"/>
    </source>
</evidence>
<comment type="caution">
    <text evidence="1">The sequence shown here is derived from an EMBL/GenBank/DDBJ whole genome shotgun (WGS) entry which is preliminary data.</text>
</comment>
<dbReference type="InterPro" id="IPR054685">
    <property type="entry name" value="Rubredox_RCKP"/>
</dbReference>
<organism evidence="1 2">
    <name type="scientific">Pelotomaculum schinkii</name>
    <dbReference type="NCBI Taxonomy" id="78350"/>
    <lineage>
        <taxon>Bacteria</taxon>
        <taxon>Bacillati</taxon>
        <taxon>Bacillota</taxon>
        <taxon>Clostridia</taxon>
        <taxon>Eubacteriales</taxon>
        <taxon>Desulfotomaculaceae</taxon>
        <taxon>Pelotomaculum</taxon>
    </lineage>
</organism>
<dbReference type="NCBIfam" id="NF045720">
    <property type="entry name" value="rubredox_RCKP"/>
    <property type="match status" value="1"/>
</dbReference>
<accession>A0A4Y7RAH8</accession>
<keyword evidence="2" id="KW-1185">Reference proteome</keyword>
<proteinExistence type="predicted"/>